<comment type="caution">
    <text evidence="5">The sequence shown here is derived from an EMBL/GenBank/DDBJ whole genome shotgun (WGS) entry which is preliminary data.</text>
</comment>
<gene>
    <name evidence="5" type="ORF">EVG20_g6549</name>
</gene>
<feature type="region of interest" description="Disordered" evidence="3">
    <location>
        <begin position="164"/>
        <end position="203"/>
    </location>
</feature>
<dbReference type="Pfam" id="PF13716">
    <property type="entry name" value="CRAL_TRIO_2"/>
    <property type="match status" value="1"/>
</dbReference>
<protein>
    <recommendedName>
        <fullName evidence="4">Ras-GAP domain-containing protein</fullName>
    </recommendedName>
</protein>
<accession>A0A4Y9YKC8</accession>
<sequence>MPARRPSASASLATSSAPSHQPRTHKSNDSQHAFMGLANPNNSGLYSSSAAGSANPQQKIIHVLVSRLKNKLPCHSGQDLPMIESDDAIEETIACLVELSRDSLDIIALALTELLDKLPKLADTSGARSIDVLQSQLFVLKVLSVAMASRWHRYADEARSASRSATSKSAYAGPESPAMTSRSSKKSRQASSDHLSTPAGWMEPPPLDDACAKYVLSLMVVFLRQTAPPEGRLMSSANLSFEATFHDFQSIEVEDAPSAIPDFFDDDLPTEVPKGTKLPKPRNHSSTSVNSGGASTTSSTPIPQLNMKFEKTHKVLSGSHFSLNTLILKFAGRIIYHLSASNWPVVLQRIRNKIHQLAASTEDNLDIIDLNLMKHSALDRARLVQILQGILSVVNSNLISTHVRLSELSSLLVNMKQSKVAVAVPLRTAIWNWIDLFPAEYNEALRSHRRLEGSPERVFDLLWDPAESADAKALWPTLAVLSCISAERARNDYQIAIRAPGTNKSTMQKFYDHLMKNATSSSKYRDVAIVCALDMCRGAMRVRPDGEVPLRMMALDIVHDIKDILLKYDNQRPFWESSEEIDVAMFADALVTCYRLSGPDEALQAFRICLEPERSHAVKLCAVKACMTLSAEGRQIPWQPSLEPAYDLGQRLRNIVKYTGVRRNEVDENGVLRRTALRPKAKRFTAETVGDRELLLVGILHLWRNSILWFVERMTEEEMNAYTPAVLRIWEDQADMSLQWSTSLAVGKMMSSIYSMRPSDPAFYMLTKFSITFVSASVRTIGHALITTRTSLERQRMWIETGHDLALSYIVDVPNDGMLKYVQTSEERIPALALLELASAISLTSADSGLSRLSAHILRIIALAERHPDAPINESLNEEEQLRRHNIYQQIGDPKVVITGRVAWQKRLRKLFRTLATPTPFYIAVWEECYYRWCALTELVIRAPLDPITAEGLQGEHNPTGDKTLSIEEQKQQWQNLTLFLAACGSACLEEEHNPTGLQSIIPSELLPDSMRVLKDPRDLINTFVTYLIDLLVSDSSMARDISKEALGSELSPRLYGKLFKHLDEVIQDITQRGGLEWSESFTIFLDQFIAVLKLLVENAQSKDDVLAVDMTPTLNALATFIARFNDPACHRIKIRFCHLCDSAFSRNDTLALRKDNTVRQRILDTVLEWIQDPATVDIELAKMQSELNLASLRAAVHFLDRLQLRTLDGTGGDDSGHVASRLFARYFNVILRTLEISRGQTDDDVISEVSSFSTRPHGVNRASDVRELVVEGLSRLISANTESGVKHSLALAYDDSIGKRIIFAQVFARVMGQGANFGTEDNSTTLSAQARLFELVRGPDVTLAVAICEICPPNEMDVIIPVLLNVIDTRTTLMSLMKTLVDREVARTGSSCYVYHSSLAKLAKLTVLLYTENEAELFRGNSTCTRLLSAFGRIHGYTYLRSLIIPLIKNMTDLPPGCGFELDPAKAGDQDVKQNQKNVEVVASSFLDIITSSIPILPSMFRELCAHIGKAVNQVWPEAKFAALGAFIFLRFISPAIVAPDVVDVEIPKDDATIRRGLMVIAKIIQNLANNIFFGKEMYMTDLNKFLGNNIVNVTRYLSELNKYTPSGSELEDDEWTGMPCDDTETIVLHRFFQKHADKIGKELLSYAKPSAEGDATAINGKRAWDAICGALVDLGQPIDTPRFSILPSAQHQEYLDLMTRYQHRSVTPVRDIFVETYTQKDEPAMFVMSVAKIDVETLDIELLLYHILKTLTLPVYEQRMFDIVFDWTSFSSTSQVPFQWLKYCIEMIPSDIRHRFLTAYLLNPNGATHKYLRRLNNITAGLHLSSEVRACSSVGELIQYVPATCAAPLVYATGLEQEVREQFTGITMRHSHHMRMPVTIEVGLSHLRITSDKAQSISPMLACKSVEIIPLAEVSDVYNVSTGLDPSEFIIRKTRHSVTLYFSSPLRDHIVKAIRAAKGRMKNITLPGTERFSRLSNVSAALLHIAMLNMGLDNDELRGASYELLSSVVASLNPDANPIPTVRGIWLHGSALPMLANISDRIGCLVPRLTLDFISEVASAIDKTPTEQKLHCLSYMSPWLKHLGNFVEPTNPCYDHSGAKIRDCIRLLVDLTLSEPKNVTITHRIIWSEIAKLDSAVVNVVLDELMRAAIDGGIGSERCETIALIMIPLSSINVRGQILSKMRKALVKTSAKPTRSLADNPHWNEIAAMTRLLLVASQQARQPVLSQFYVPEVIHMVTLIAATGETQVRMTVWALIVDLVYGLYLARASDAIAGTELRLLFDETSRPETLQIFGLVQLTRSSELVTWDPKTDTEIMDSQVGLTRFLMRVMEAAAQSKGLLNVWRARWMSLVTATAFQVSPAVQSRAFVVLGALATAEVDDDFFYQMLVAFKNALQQFSEADTASVVSMLRCICSVVPGLVENSRYLPQVFWLAVALLQSSYIAFFNEACNLLRVTLNTLASQGLFRERGVSATLLDCRSPLEEIVGQLDQMLNISFDSSFSFSLAPIIFKGIRFPPLRAAGVDALRALLQVSARATAEFEVPNEGPGGAIAPDALGYFLALLPVSTTPSAYRQLLSDANADAYWLLEHSTEDTENERVPRVPLELLGIADSNVALLAVSFISIMLSTSQGDDAETEILFCLLADLSLAYPEVAYLVYDGLQEKIKDAFANSNTPAILSAASTIFHVVMQDPNRTGVLRGSVSTLSTVDEGIINGASRNHVLALEEIGMNGLANGFQFIPSNRPQAQQAATRMINWISELVHRIIE</sequence>
<evidence type="ECO:0000256" key="1">
    <source>
        <dbReference type="ARBA" id="ARBA00022468"/>
    </source>
</evidence>
<evidence type="ECO:0000313" key="6">
    <source>
        <dbReference type="Proteomes" id="UP000298327"/>
    </source>
</evidence>
<keyword evidence="1" id="KW-0343">GTPase activation</keyword>
<dbReference type="OrthoDB" id="28245at2759"/>
<evidence type="ECO:0000256" key="2">
    <source>
        <dbReference type="ARBA" id="ARBA00022553"/>
    </source>
</evidence>
<dbReference type="Gene3D" id="2.30.29.30">
    <property type="entry name" value="Pleckstrin-homology domain (PH domain)/Phosphotyrosine-binding domain (PTB)"/>
    <property type="match status" value="1"/>
</dbReference>
<dbReference type="InterPro" id="IPR039360">
    <property type="entry name" value="Ras_GTPase"/>
</dbReference>
<dbReference type="InterPro" id="IPR023152">
    <property type="entry name" value="RasGAP_CS"/>
</dbReference>
<dbReference type="PANTHER" id="PTHR10194">
    <property type="entry name" value="RAS GTPASE-ACTIVATING PROTEINS"/>
    <property type="match status" value="1"/>
</dbReference>
<dbReference type="Gene3D" id="3.40.525.10">
    <property type="entry name" value="CRAL-TRIO lipid binding domain"/>
    <property type="match status" value="1"/>
</dbReference>
<keyword evidence="6" id="KW-1185">Reference proteome</keyword>
<dbReference type="Proteomes" id="UP000298327">
    <property type="component" value="Unassembled WGS sequence"/>
</dbReference>
<dbReference type="InterPro" id="IPR036865">
    <property type="entry name" value="CRAL-TRIO_dom_sf"/>
</dbReference>
<dbReference type="InterPro" id="IPR001936">
    <property type="entry name" value="RasGAP_dom"/>
</dbReference>
<dbReference type="Gene3D" id="1.10.506.10">
    <property type="entry name" value="GTPase Activation - p120gap, domain 1"/>
    <property type="match status" value="1"/>
</dbReference>
<feature type="region of interest" description="Disordered" evidence="3">
    <location>
        <begin position="270"/>
        <end position="303"/>
    </location>
</feature>
<name>A0A4Y9YKC8_9AGAM</name>
<dbReference type="GO" id="GO:0005096">
    <property type="term" value="F:GTPase activator activity"/>
    <property type="evidence" value="ECO:0007669"/>
    <property type="project" value="UniProtKB-KW"/>
</dbReference>
<feature type="region of interest" description="Disordered" evidence="3">
    <location>
        <begin position="1"/>
        <end position="38"/>
    </location>
</feature>
<dbReference type="PROSITE" id="PS00509">
    <property type="entry name" value="RAS_GTPASE_ACTIV_1"/>
    <property type="match status" value="1"/>
</dbReference>
<dbReference type="InterPro" id="IPR011993">
    <property type="entry name" value="PH-like_dom_sf"/>
</dbReference>
<dbReference type="InterPro" id="IPR001251">
    <property type="entry name" value="CRAL-TRIO_dom"/>
</dbReference>
<evidence type="ECO:0000256" key="3">
    <source>
        <dbReference type="SAM" id="MobiDB-lite"/>
    </source>
</evidence>
<evidence type="ECO:0000259" key="4">
    <source>
        <dbReference type="PROSITE" id="PS50018"/>
    </source>
</evidence>
<dbReference type="EMBL" id="SEOQ01000443">
    <property type="protein sequence ID" value="TFY62855.1"/>
    <property type="molecule type" value="Genomic_DNA"/>
</dbReference>
<evidence type="ECO:0000313" key="5">
    <source>
        <dbReference type="EMBL" id="TFY62855.1"/>
    </source>
</evidence>
<feature type="domain" description="Ras-GAP" evidence="4">
    <location>
        <begin position="1356"/>
        <end position="1571"/>
    </location>
</feature>
<organism evidence="5 6">
    <name type="scientific">Dentipellis fragilis</name>
    <dbReference type="NCBI Taxonomy" id="205917"/>
    <lineage>
        <taxon>Eukaryota</taxon>
        <taxon>Fungi</taxon>
        <taxon>Dikarya</taxon>
        <taxon>Basidiomycota</taxon>
        <taxon>Agaricomycotina</taxon>
        <taxon>Agaricomycetes</taxon>
        <taxon>Russulales</taxon>
        <taxon>Hericiaceae</taxon>
        <taxon>Dentipellis</taxon>
    </lineage>
</organism>
<dbReference type="SMART" id="SM00323">
    <property type="entry name" value="RasGAP"/>
    <property type="match status" value="1"/>
</dbReference>
<keyword evidence="2" id="KW-0597">Phosphoprotein</keyword>
<dbReference type="Pfam" id="PF00616">
    <property type="entry name" value="RasGAP"/>
    <property type="match status" value="1"/>
</dbReference>
<dbReference type="PANTHER" id="PTHR10194:SF142">
    <property type="entry name" value="NEUROFIBROMIN"/>
    <property type="match status" value="1"/>
</dbReference>
<dbReference type="InterPro" id="IPR008936">
    <property type="entry name" value="Rho_GTPase_activation_prot"/>
</dbReference>
<feature type="compositionally biased region" description="Polar residues" evidence="3">
    <location>
        <begin position="284"/>
        <end position="303"/>
    </location>
</feature>
<dbReference type="InterPro" id="IPR016024">
    <property type="entry name" value="ARM-type_fold"/>
</dbReference>
<dbReference type="SUPFAM" id="SSF48350">
    <property type="entry name" value="GTPase activation domain, GAP"/>
    <property type="match status" value="1"/>
</dbReference>
<dbReference type="STRING" id="205917.A0A4Y9YKC8"/>
<feature type="compositionally biased region" description="Low complexity" evidence="3">
    <location>
        <begin position="1"/>
        <end position="19"/>
    </location>
</feature>
<dbReference type="SUPFAM" id="SSF48371">
    <property type="entry name" value="ARM repeat"/>
    <property type="match status" value="2"/>
</dbReference>
<reference evidence="5 6" key="1">
    <citation type="submission" date="2019-02" db="EMBL/GenBank/DDBJ databases">
        <title>Genome sequencing of the rare red list fungi Dentipellis fragilis.</title>
        <authorList>
            <person name="Buettner E."/>
            <person name="Kellner H."/>
        </authorList>
    </citation>
    <scope>NUCLEOTIDE SEQUENCE [LARGE SCALE GENOMIC DNA]</scope>
    <source>
        <strain evidence="5 6">DSM 105465</strain>
    </source>
</reference>
<dbReference type="PROSITE" id="PS50018">
    <property type="entry name" value="RAS_GTPASE_ACTIV_2"/>
    <property type="match status" value="1"/>
</dbReference>
<proteinExistence type="predicted"/>